<feature type="domain" description="GGDEF" evidence="1">
    <location>
        <begin position="212"/>
        <end position="343"/>
    </location>
</feature>
<reference evidence="2" key="1">
    <citation type="submission" date="2015-10" db="EMBL/GenBank/DDBJ databases">
        <authorList>
            <person name="Gilbert D.G."/>
        </authorList>
    </citation>
    <scope>NUCLEOTIDE SEQUENCE</scope>
</reference>
<proteinExistence type="predicted"/>
<dbReference type="PANTHER" id="PTHR45138">
    <property type="entry name" value="REGULATORY COMPONENTS OF SENSORY TRANSDUCTION SYSTEM"/>
    <property type="match status" value="1"/>
</dbReference>
<dbReference type="AlphaFoldDB" id="A0A161K4L0"/>
<dbReference type="InterPro" id="IPR029787">
    <property type="entry name" value="Nucleotide_cyclase"/>
</dbReference>
<gene>
    <name evidence="2" type="ORF">MGWOODY_Tha2288</name>
</gene>
<dbReference type="SMART" id="SM00267">
    <property type="entry name" value="GGDEF"/>
    <property type="match status" value="1"/>
</dbReference>
<sequence>MFSKLNTHKYMLVIPRKRPKLSVLSKASTVEPHIPMSDQKTSERDSNEANYNAITTILNSLDALVYVADIETHELLFFNDYGQTQWGAPEGRRCWEVLQKGQQNPCKLCTNPKLIDEHGEPTGVYVWEFQNTHNGNWYQCRDQLIKWPDGRLVRIEIATDIAERKLMEQELHEAKVLAEKAADTDVLTGLNNRRSFFKRGNEIISDSNLRHHPISVIMFDLDYFKQINDDFGHDAGDEVLIDISHAAVKALRQDDIFARLGGEEFAVLLPNTNHLQAIELAELIRKALDENITIYNNEKISCTASFGVSSKLDLSKTSLKELISEADKKLYRAKNNGRNTVIG</sequence>
<dbReference type="PROSITE" id="PS50887">
    <property type="entry name" value="GGDEF"/>
    <property type="match status" value="1"/>
</dbReference>
<organism evidence="2">
    <name type="scientific">hydrothermal vent metagenome</name>
    <dbReference type="NCBI Taxonomy" id="652676"/>
    <lineage>
        <taxon>unclassified sequences</taxon>
        <taxon>metagenomes</taxon>
        <taxon>ecological metagenomes</taxon>
    </lineage>
</organism>
<evidence type="ECO:0000313" key="2">
    <source>
        <dbReference type="EMBL" id="CUS41896.1"/>
    </source>
</evidence>
<accession>A0A161K4L0</accession>
<dbReference type="GO" id="GO:0052621">
    <property type="term" value="F:diguanylate cyclase activity"/>
    <property type="evidence" value="ECO:0007669"/>
    <property type="project" value="TreeGrafter"/>
</dbReference>
<dbReference type="InterPro" id="IPR043128">
    <property type="entry name" value="Rev_trsase/Diguanyl_cyclase"/>
</dbReference>
<dbReference type="CDD" id="cd01949">
    <property type="entry name" value="GGDEF"/>
    <property type="match status" value="1"/>
</dbReference>
<evidence type="ECO:0000259" key="1">
    <source>
        <dbReference type="PROSITE" id="PS50887"/>
    </source>
</evidence>
<protein>
    <submittedName>
        <fullName evidence="2">FOG: GGDEF domain</fullName>
    </submittedName>
</protein>
<dbReference type="GO" id="GO:0043709">
    <property type="term" value="P:cell adhesion involved in single-species biofilm formation"/>
    <property type="evidence" value="ECO:0007669"/>
    <property type="project" value="TreeGrafter"/>
</dbReference>
<dbReference type="NCBIfam" id="TIGR00254">
    <property type="entry name" value="GGDEF"/>
    <property type="match status" value="1"/>
</dbReference>
<dbReference type="GO" id="GO:1902201">
    <property type="term" value="P:negative regulation of bacterial-type flagellum-dependent cell motility"/>
    <property type="evidence" value="ECO:0007669"/>
    <property type="project" value="TreeGrafter"/>
</dbReference>
<dbReference type="InterPro" id="IPR050469">
    <property type="entry name" value="Diguanylate_Cyclase"/>
</dbReference>
<dbReference type="FunFam" id="3.30.70.270:FF:000001">
    <property type="entry name" value="Diguanylate cyclase domain protein"/>
    <property type="match status" value="1"/>
</dbReference>
<dbReference type="GO" id="GO:0005886">
    <property type="term" value="C:plasma membrane"/>
    <property type="evidence" value="ECO:0007669"/>
    <property type="project" value="TreeGrafter"/>
</dbReference>
<dbReference type="InterPro" id="IPR000160">
    <property type="entry name" value="GGDEF_dom"/>
</dbReference>
<name>A0A161K4L0_9ZZZZ</name>
<dbReference type="PANTHER" id="PTHR45138:SF9">
    <property type="entry name" value="DIGUANYLATE CYCLASE DGCM-RELATED"/>
    <property type="match status" value="1"/>
</dbReference>
<dbReference type="Pfam" id="PF00990">
    <property type="entry name" value="GGDEF"/>
    <property type="match status" value="1"/>
</dbReference>
<dbReference type="SUPFAM" id="SSF55073">
    <property type="entry name" value="Nucleotide cyclase"/>
    <property type="match status" value="1"/>
</dbReference>
<dbReference type="Gene3D" id="3.30.450.20">
    <property type="entry name" value="PAS domain"/>
    <property type="match status" value="1"/>
</dbReference>
<dbReference type="EMBL" id="CZQC01000057">
    <property type="protein sequence ID" value="CUS41896.1"/>
    <property type="molecule type" value="Genomic_DNA"/>
</dbReference>
<dbReference type="Gene3D" id="3.30.70.270">
    <property type="match status" value="1"/>
</dbReference>